<comment type="subunit">
    <text evidence="6">Forms a complex with DabB.</text>
</comment>
<accession>A0AA46TQS1</accession>
<gene>
    <name evidence="6" type="primary">dabA</name>
    <name evidence="7" type="ORF">M0220_16660</name>
</gene>
<dbReference type="InterPro" id="IPR018752">
    <property type="entry name" value="DabA"/>
</dbReference>
<dbReference type="KEGG" id="hqn:M0220_16660"/>
<sequence>MRATMRESMKQFMGEPAAMDATTSTSQQSFQYRDALKRATDAIAPVWPLDQWIAVNPWWGLKHQPIEQVSHDLNRRAGQPMTMPAQFYRHAWETGRITPHDLRQALRQGSYAFSEQRLVDYLALPAKPITSLCSAWDILEAQTGFDPIAESCASYFDQHQQRWASCSVPSLYYAWKKTVQHDLRWSTEQRCSLQSLPDNAAAASEQVAADWELTPDAFEVLAHTLLLRVNGWASWCQGISWHTPEQQKEAGISQLVAMVLAWEWLGVRQLNQQQKSEWFAQWQAADAALTTHYDHEALWCWQHAYEVGYQRMLAATLTAPSTSSPPAAQVQAAFCIDVRSERFRRHLEQAAPTVATLGVAGFFAMPVTDAAIGPERALPRVPGLLKPTYRVGATQPQQQGVKRYQKESQRQSVRHAKYAPLSTFTLVETTGIAWGWKLIKDSLRKQAPVAQCDAPAGLFHTYDGEPIARHEKIALAKNLLTLLGNLTAPLLVLVGHDSQSENNPHHAGLTCGACGGQGGGMNARVAAALLNDPDVQQSVQQMGISLPSAFYVLAATHCTLTDRVHIYRDKQMPVGLEAALTTFESGVQRAGEATRLERASALGVDETTHVARLKTLAMRGADWSQPRPEWGLVNNAALILAPRSLTQGKMLEGRAFLHDYHPSEDPDGKVLERLMMAPMLVASWINLQYYASTVVPELYGAGNKLLHSVVGGHVGVIEGNSPQLRIGLPEQSLRDGEKLHHEPLRLTVVIDAPKERIEAILKRQPVVADLINHRWLWLTRIGDEGVECYTPQGWQPVLAD</sequence>
<evidence type="ECO:0000313" key="7">
    <source>
        <dbReference type="EMBL" id="UYO74474.1"/>
    </source>
</evidence>
<keyword evidence="3 6" id="KW-0479">Metal-binding</keyword>
<dbReference type="PANTHER" id="PTHR38344">
    <property type="entry name" value="UPF0753 PROTEIN AQ_863"/>
    <property type="match status" value="1"/>
</dbReference>
<keyword evidence="1 6" id="KW-0813">Transport</keyword>
<protein>
    <recommendedName>
        <fullName evidence="6">Probable inorganic carbon transporter subunit DabA</fullName>
    </recommendedName>
</protein>
<evidence type="ECO:0000256" key="5">
    <source>
        <dbReference type="ARBA" id="ARBA00023136"/>
    </source>
</evidence>
<keyword evidence="4 6" id="KW-0862">Zinc</keyword>
<evidence type="ECO:0000256" key="4">
    <source>
        <dbReference type="ARBA" id="ARBA00022833"/>
    </source>
</evidence>
<dbReference type="GO" id="GO:0008270">
    <property type="term" value="F:zinc ion binding"/>
    <property type="evidence" value="ECO:0007669"/>
    <property type="project" value="UniProtKB-UniRule"/>
</dbReference>
<evidence type="ECO:0000256" key="3">
    <source>
        <dbReference type="ARBA" id="ARBA00022723"/>
    </source>
</evidence>
<dbReference type="GO" id="GO:0005886">
    <property type="term" value="C:plasma membrane"/>
    <property type="evidence" value="ECO:0007669"/>
    <property type="project" value="UniProtKB-SubCell"/>
</dbReference>
<keyword evidence="8" id="KW-1185">Reference proteome</keyword>
<reference evidence="7" key="1">
    <citation type="submission" date="2022-05" db="EMBL/GenBank/DDBJ databases">
        <title>Complete sequence of a novel PHA-producing Halomonas strain.</title>
        <authorList>
            <person name="Zheng Z."/>
        </authorList>
    </citation>
    <scope>NUCLEOTIDE SEQUENCE</scope>
    <source>
        <strain evidence="7">ZZQ-149</strain>
    </source>
</reference>
<dbReference type="HAMAP" id="MF_01871">
    <property type="entry name" value="DabA"/>
    <property type="match status" value="1"/>
</dbReference>
<dbReference type="RefSeq" id="WP_264018270.1">
    <property type="nucleotide sequence ID" value="NZ_CP096973.1"/>
</dbReference>
<organism evidence="7 8">
    <name type="scientific">Halomonas qinghailakensis</name>
    <dbReference type="NCBI Taxonomy" id="2937790"/>
    <lineage>
        <taxon>Bacteria</taxon>
        <taxon>Pseudomonadati</taxon>
        <taxon>Pseudomonadota</taxon>
        <taxon>Gammaproteobacteria</taxon>
        <taxon>Oceanospirillales</taxon>
        <taxon>Halomonadaceae</taxon>
        <taxon>Halomonas</taxon>
    </lineage>
</organism>
<keyword evidence="5 6" id="KW-0472">Membrane</keyword>
<evidence type="ECO:0000256" key="6">
    <source>
        <dbReference type="HAMAP-Rule" id="MF_01871"/>
    </source>
</evidence>
<comment type="subcellular location">
    <subcellularLocation>
        <location evidence="6">Cell membrane</location>
        <topology evidence="6">Peripheral membrane protein</topology>
    </subcellularLocation>
</comment>
<keyword evidence="2 6" id="KW-1003">Cell membrane</keyword>
<name>A0AA46TQS1_9GAMM</name>
<evidence type="ECO:0000256" key="1">
    <source>
        <dbReference type="ARBA" id="ARBA00022448"/>
    </source>
</evidence>
<feature type="binding site" evidence="6">
    <location>
        <position position="511"/>
    </location>
    <ligand>
        <name>Zn(2+)</name>
        <dbReference type="ChEBI" id="CHEBI:29105"/>
    </ligand>
</feature>
<dbReference type="PANTHER" id="PTHR38344:SF1">
    <property type="entry name" value="INORGANIC CARBON TRANSPORTER SUBUNIT DABA-RELATED"/>
    <property type="match status" value="1"/>
</dbReference>
<feature type="binding site" evidence="6">
    <location>
        <position position="337"/>
    </location>
    <ligand>
        <name>Zn(2+)</name>
        <dbReference type="ChEBI" id="CHEBI:29105"/>
    </ligand>
</feature>
<evidence type="ECO:0000256" key="2">
    <source>
        <dbReference type="ARBA" id="ARBA00022475"/>
    </source>
</evidence>
<evidence type="ECO:0000313" key="8">
    <source>
        <dbReference type="Proteomes" id="UP001164935"/>
    </source>
</evidence>
<dbReference type="Proteomes" id="UP001164935">
    <property type="component" value="Chromosome"/>
</dbReference>
<dbReference type="Pfam" id="PF10070">
    <property type="entry name" value="DabA"/>
    <property type="match status" value="1"/>
</dbReference>
<feature type="binding site" evidence="6">
    <location>
        <position position="335"/>
    </location>
    <ligand>
        <name>Zn(2+)</name>
        <dbReference type="ChEBI" id="CHEBI:29105"/>
    </ligand>
</feature>
<comment type="function">
    <text evidence="6">Part of an energy-coupled inorganic carbon pump.</text>
</comment>
<feature type="binding site" evidence="6">
    <location>
        <position position="496"/>
    </location>
    <ligand>
        <name>Zn(2+)</name>
        <dbReference type="ChEBI" id="CHEBI:29105"/>
    </ligand>
</feature>
<comment type="similarity">
    <text evidence="6">Belongs to the inorganic carbon transporter (TC 9.A.2) DabA family.</text>
</comment>
<proteinExistence type="inferred from homology"/>
<dbReference type="AlphaFoldDB" id="A0AA46TQS1"/>
<comment type="cofactor">
    <cofactor evidence="6">
        <name>Zn(2+)</name>
        <dbReference type="ChEBI" id="CHEBI:29105"/>
    </cofactor>
</comment>
<dbReference type="EMBL" id="CP096973">
    <property type="protein sequence ID" value="UYO74474.1"/>
    <property type="molecule type" value="Genomic_DNA"/>
</dbReference>